<gene>
    <name evidence="4" type="ordered locus">NE2421</name>
</gene>
<dbReference type="InterPro" id="IPR036779">
    <property type="entry name" value="LysM_dom_sf"/>
</dbReference>
<dbReference type="InterPro" id="IPR023346">
    <property type="entry name" value="Lysozyme-like_dom_sf"/>
</dbReference>
<dbReference type="GO" id="GO:0016020">
    <property type="term" value="C:membrane"/>
    <property type="evidence" value="ECO:0007669"/>
    <property type="project" value="InterPro"/>
</dbReference>
<dbReference type="InterPro" id="IPR008258">
    <property type="entry name" value="Transglycosylase_SLT_dom_1"/>
</dbReference>
<feature type="chain" id="PRO_5004298946" evidence="2">
    <location>
        <begin position="27"/>
        <end position="461"/>
    </location>
</feature>
<dbReference type="HOGENOM" id="CLU_009520_1_5_4"/>
<dbReference type="GO" id="GO:0000270">
    <property type="term" value="P:peptidoglycan metabolic process"/>
    <property type="evidence" value="ECO:0007669"/>
    <property type="project" value="InterPro"/>
</dbReference>
<dbReference type="CAZy" id="GH23">
    <property type="family name" value="Glycoside Hydrolase Family 23"/>
</dbReference>
<reference evidence="4 5" key="1">
    <citation type="journal article" date="2003" name="J. Bacteriol.">
        <title>Complete genome sequence of the ammonia-oxidizing bacterium and obligate chemolithoautotroph Nitrosomonas europaea.</title>
        <authorList>
            <person name="Chain P."/>
            <person name="Lamerdin J."/>
            <person name="Larimer F."/>
            <person name="Regala W."/>
            <person name="Land M."/>
            <person name="Hauser L."/>
            <person name="Hooper A."/>
            <person name="Klotz M."/>
            <person name="Norton J."/>
            <person name="Sayavedra-Soto L."/>
            <person name="Arciero D."/>
            <person name="Hommes N."/>
            <person name="Whittaker M."/>
            <person name="Arp D."/>
        </authorList>
    </citation>
    <scope>NUCLEOTIDE SEQUENCE [LARGE SCALE GENOMIC DNA]</scope>
    <source>
        <strain evidence="5">ATCC 19718 / CIP 103999 / KCTC 2705 / NBRC 14298</strain>
    </source>
</reference>
<dbReference type="Pfam" id="PF01464">
    <property type="entry name" value="SLT"/>
    <property type="match status" value="1"/>
</dbReference>
<dbReference type="CDD" id="cd00118">
    <property type="entry name" value="LysM"/>
    <property type="match status" value="1"/>
</dbReference>
<dbReference type="Proteomes" id="UP000001416">
    <property type="component" value="Chromosome"/>
</dbReference>
<dbReference type="EC" id="3.2.1.-" evidence="4"/>
<dbReference type="PhylomeDB" id="Q82SC3"/>
<dbReference type="SUPFAM" id="SSF54106">
    <property type="entry name" value="LysM domain"/>
    <property type="match status" value="2"/>
</dbReference>
<feature type="domain" description="LysM" evidence="3">
    <location>
        <begin position="406"/>
        <end position="450"/>
    </location>
</feature>
<evidence type="ECO:0000313" key="4">
    <source>
        <dbReference type="EMBL" id="CAD86333.1"/>
    </source>
</evidence>
<dbReference type="STRING" id="228410.NE2421"/>
<protein>
    <submittedName>
        <fullName evidence="4">SLT domain:LysM motif</fullName>
        <ecNumber evidence="4">3.2.1.-</ecNumber>
    </submittedName>
</protein>
<sequence>MKTKSNTSLVLIAAVVLASLSVTVQAGRTLEKNISITVLDTRQYQVPPHKQQDDLWMRVRAGFSLANIQSQEVRQHESNFSKNQRFIDHIVGRSQRYLFYIIEEVERRRMPAEIALLPIIESEFDPDAYSHRHAAGLWQFVPSTAKAFGLEQNWWHDERRDIIAATQAALDYLQMLYKMFGNWKLALAAYNWGQGSLKKVIDEGHGGNKSVNYQEIGLPAETRNYISKLIAIRNIIANPRRYGIKLKPISNRPYFEQITITQQIDVQLAARLAGISESEFNALNPAYHRPLIKAEDSPRTLLLPVTKVKTFVDNLENYDKSLVSWRIYQIEQTETLRDLSSRYRIPVARLAEINGISERATLKKGQILLVPRDGSSAREMTYLAHYQLKQPARPATRRSQSSEERIVYTVKKGDTLHAIAKRYGIDIKTIRLWNKGSDQLSIGQKLTLKLTSPAFSSPYSS</sequence>
<dbReference type="InterPro" id="IPR000189">
    <property type="entry name" value="Transglyc_AS"/>
</dbReference>
<dbReference type="CDD" id="cd16894">
    <property type="entry name" value="MltD-like"/>
    <property type="match status" value="1"/>
</dbReference>
<dbReference type="GO" id="GO:0008932">
    <property type="term" value="F:lytic endotransglycosylase activity"/>
    <property type="evidence" value="ECO:0007669"/>
    <property type="project" value="TreeGrafter"/>
</dbReference>
<evidence type="ECO:0000256" key="1">
    <source>
        <dbReference type="ARBA" id="ARBA00007734"/>
    </source>
</evidence>
<feature type="signal peptide" evidence="2">
    <location>
        <begin position="1"/>
        <end position="26"/>
    </location>
</feature>
<dbReference type="PANTHER" id="PTHR33734:SF22">
    <property type="entry name" value="MEMBRANE-BOUND LYTIC MUREIN TRANSGLYCOSYLASE D"/>
    <property type="match status" value="1"/>
</dbReference>
<dbReference type="Gene3D" id="1.10.530.10">
    <property type="match status" value="1"/>
</dbReference>
<comment type="similarity">
    <text evidence="1">Belongs to the transglycosylase Slt family.</text>
</comment>
<dbReference type="EMBL" id="AL954747">
    <property type="protein sequence ID" value="CAD86333.1"/>
    <property type="molecule type" value="Genomic_DNA"/>
</dbReference>
<dbReference type="PANTHER" id="PTHR33734">
    <property type="entry name" value="LYSM DOMAIN-CONTAINING GPI-ANCHORED PROTEIN 2"/>
    <property type="match status" value="1"/>
</dbReference>
<dbReference type="Pfam" id="PF01476">
    <property type="entry name" value="LysM"/>
    <property type="match status" value="2"/>
</dbReference>
<evidence type="ECO:0000256" key="2">
    <source>
        <dbReference type="SAM" id="SignalP"/>
    </source>
</evidence>
<proteinExistence type="inferred from homology"/>
<evidence type="ECO:0000259" key="3">
    <source>
        <dbReference type="PROSITE" id="PS51782"/>
    </source>
</evidence>
<keyword evidence="4" id="KW-0378">Hydrolase</keyword>
<name>Q82SC3_NITEU</name>
<keyword evidence="2" id="KW-0732">Signal</keyword>
<dbReference type="AlphaFoldDB" id="Q82SC3"/>
<dbReference type="OrthoDB" id="9815002at2"/>
<dbReference type="Gene3D" id="3.10.350.10">
    <property type="entry name" value="LysM domain"/>
    <property type="match status" value="2"/>
</dbReference>
<dbReference type="PROSITE" id="PS00922">
    <property type="entry name" value="TRANSGLYCOSYLASE"/>
    <property type="match status" value="1"/>
</dbReference>
<organism evidence="4 5">
    <name type="scientific">Nitrosomonas europaea (strain ATCC 19718 / CIP 103999 / KCTC 2705 / NBRC 14298)</name>
    <dbReference type="NCBI Taxonomy" id="228410"/>
    <lineage>
        <taxon>Bacteria</taxon>
        <taxon>Pseudomonadati</taxon>
        <taxon>Pseudomonadota</taxon>
        <taxon>Betaproteobacteria</taxon>
        <taxon>Nitrosomonadales</taxon>
        <taxon>Nitrosomonadaceae</taxon>
        <taxon>Nitrosomonas</taxon>
    </lineage>
</organism>
<dbReference type="SUPFAM" id="SSF53955">
    <property type="entry name" value="Lysozyme-like"/>
    <property type="match status" value="1"/>
</dbReference>
<evidence type="ECO:0000313" key="5">
    <source>
        <dbReference type="Proteomes" id="UP000001416"/>
    </source>
</evidence>
<keyword evidence="5" id="KW-1185">Reference proteome</keyword>
<dbReference type="SMART" id="SM00257">
    <property type="entry name" value="LysM"/>
    <property type="match status" value="2"/>
</dbReference>
<accession>Q82SC3</accession>
<dbReference type="KEGG" id="neu:NE2421"/>
<dbReference type="GO" id="GO:0016798">
    <property type="term" value="F:hydrolase activity, acting on glycosyl bonds"/>
    <property type="evidence" value="ECO:0007669"/>
    <property type="project" value="UniProtKB-KW"/>
</dbReference>
<dbReference type="eggNOG" id="COG0741">
    <property type="taxonomic scope" value="Bacteria"/>
</dbReference>
<dbReference type="InterPro" id="IPR018392">
    <property type="entry name" value="LysM"/>
</dbReference>
<dbReference type="PROSITE" id="PS51782">
    <property type="entry name" value="LYSM"/>
    <property type="match status" value="1"/>
</dbReference>
<keyword evidence="4" id="KW-0326">Glycosidase</keyword>